<keyword evidence="2" id="KW-1185">Reference proteome</keyword>
<gene>
    <name evidence="1" type="ORF">QFC21_002493</name>
</gene>
<name>A0ACC2VVB2_9TREE</name>
<comment type="caution">
    <text evidence="1">The sequence shown here is derived from an EMBL/GenBank/DDBJ whole genome shotgun (WGS) entry which is preliminary data.</text>
</comment>
<accession>A0ACC2VVB2</accession>
<sequence>MMGDLVKKNRMTEDDYQAMQDDELHDKEMSKECQAASVLMANTLGLAVRRTQADLPEPETMDPFHLLASLNAASQDVLPSTIASASSVPLSTCMPHATSSQSSKQPSMIASPPPRLQPFVRSTPSNGRLWDGVDQERLVAREAVIRAKMRERAARKAEGVEGGVFGMAEKVDGGADLRAAATSHDTTETAQEGFVCSTIRTPAHDGTSPRPLSAGRSPLKPLILASSASFSPSLSSSRPHRRRPQTQRQTSQTSTGSAKTKVPVAALSTRMVMPEQAMVETQKVKDIPRRKAMKRQPSALELKYRSLPSPSSVCGVSPSVVASSSPDQKPSNLQHLLILQAITNRILSSPSPFTRTTPHCHTPSSKHSEALSNSTPYASLYGSMSPRTPVSPSPGLGLLTPTYTVTPRARAKTDVNLGLMSDMDDENLAEEEFRRLSMYLVDPYQRSPSPRRVEKENEIPLYKRKWLRGIGLPEENRARSPAESEEGSKLELGESDTLRVSSSVISPLPGARGAPKRKMTPIFRNPNVSAAACASPVALDSATLVTNRRNGMEFSRDVDVPAPVWAYRASIGDIVQGLVRSVSRGKETAVNDALQRNEKNLSSPRSRRPSSDLRIDVPLSPPPSVPLPPLPVGSARSIRRPSKSKKGNDKKREAYPMKEGETRTCEKGVEADRHVCPPLAVDMSWKSIIADFAFVTTMISQSFVKAPGNVPVEGEANRAGVVEASSVSSYVWKEDAATPVTTKPAEHGRSMSMTSVLSLQDEAVSPSTLTRFPSPPTRFAETTAAPIAAVDGISSCAEEPSCGLADSGTIADLLAALNGSDTPRTQSLTHSACMFYDNDLTSVDLEESFDSFDSNIPFGSQRTRQSVTSLGVSSCGSAGGPSTPLISLRGFQDSDVVPSPEIRISTWEVGSIGHYDSPIHRSEQYNTKGDLGGRESVGQPHAPESWVFNEARLTGTSNGREAWQELSVEKSPTGSPCSTTQINPRQQMMSDATSEKSASIVRNHDNGEISEQARPFSSTYHLPLPEPLSTDLADWGEPENLDNSC</sequence>
<evidence type="ECO:0000313" key="2">
    <source>
        <dbReference type="Proteomes" id="UP001227268"/>
    </source>
</evidence>
<dbReference type="EMBL" id="JASBWT010000007">
    <property type="protein sequence ID" value="KAJ9103071.1"/>
    <property type="molecule type" value="Genomic_DNA"/>
</dbReference>
<reference evidence="1" key="1">
    <citation type="submission" date="2023-04" db="EMBL/GenBank/DDBJ databases">
        <title>Draft Genome sequencing of Naganishia species isolated from polar environments using Oxford Nanopore Technology.</title>
        <authorList>
            <person name="Leo P."/>
            <person name="Venkateswaran K."/>
        </authorList>
    </citation>
    <scope>NUCLEOTIDE SEQUENCE</scope>
    <source>
        <strain evidence="1">MNA-CCFEE 5423</strain>
    </source>
</reference>
<evidence type="ECO:0000313" key="1">
    <source>
        <dbReference type="EMBL" id="KAJ9103071.1"/>
    </source>
</evidence>
<organism evidence="1 2">
    <name type="scientific">Naganishia friedmannii</name>
    <dbReference type="NCBI Taxonomy" id="89922"/>
    <lineage>
        <taxon>Eukaryota</taxon>
        <taxon>Fungi</taxon>
        <taxon>Dikarya</taxon>
        <taxon>Basidiomycota</taxon>
        <taxon>Agaricomycotina</taxon>
        <taxon>Tremellomycetes</taxon>
        <taxon>Filobasidiales</taxon>
        <taxon>Filobasidiaceae</taxon>
        <taxon>Naganishia</taxon>
    </lineage>
</organism>
<dbReference type="Proteomes" id="UP001227268">
    <property type="component" value="Unassembled WGS sequence"/>
</dbReference>
<protein>
    <submittedName>
        <fullName evidence="1">Uncharacterized protein</fullName>
    </submittedName>
</protein>
<proteinExistence type="predicted"/>